<comment type="caution">
    <text evidence="2">The sequence shown here is derived from an EMBL/GenBank/DDBJ whole genome shotgun (WGS) entry which is preliminary data.</text>
</comment>
<dbReference type="InterPro" id="IPR001173">
    <property type="entry name" value="Glyco_trans_2-like"/>
</dbReference>
<accession>A0A7X0DAG2</accession>
<feature type="domain" description="Glycosyltransferase 2-like" evidence="1">
    <location>
        <begin position="4"/>
        <end position="182"/>
    </location>
</feature>
<gene>
    <name evidence="2" type="ORF">HNQ82_000900</name>
</gene>
<sequence>MEVSIVTLTWNSEDYVEQMLGSLINKLRGEGIEYEIFVIDNGSTDKTLEILKRIQKSEKRLFYIPLCKNLGTTFSRNIGLKLCTKEYVLIVDSDTDFSETSFVELINSFNEINSERIGVVHPQLVHPTGEVQNSALKFPNFKNKLKRFLGKEDVYYDLNKIQKIDYGISAAWLLRKKIFDEIGYLDEKIFYAPEDAEYCKRLWENNYEVWYYPKVKIIHYYQRLTKKKKFTKLWFLHLKGLIYFWIKYWKGFGI</sequence>
<evidence type="ECO:0000313" key="2">
    <source>
        <dbReference type="EMBL" id="MBB6176089.1"/>
    </source>
</evidence>
<reference evidence="2 3" key="1">
    <citation type="submission" date="2020-08" db="EMBL/GenBank/DDBJ databases">
        <title>Genomic Encyclopedia of Type Strains, Phase IV (KMG-IV): sequencing the most valuable type-strain genomes for metagenomic binning, comparative biology and taxonomic classification.</title>
        <authorList>
            <person name="Goeker M."/>
        </authorList>
    </citation>
    <scope>NUCLEOTIDE SEQUENCE [LARGE SCALE GENOMIC DNA]</scope>
    <source>
        <strain evidence="2 3">DSM 23211</strain>
    </source>
</reference>
<keyword evidence="3" id="KW-1185">Reference proteome</keyword>
<dbReference type="Pfam" id="PF00535">
    <property type="entry name" value="Glycos_transf_2"/>
    <property type="match status" value="1"/>
</dbReference>
<proteinExistence type="predicted"/>
<dbReference type="EMBL" id="JACHES010000003">
    <property type="protein sequence ID" value="MBB6176089.1"/>
    <property type="molecule type" value="Genomic_DNA"/>
</dbReference>
<dbReference type="Proteomes" id="UP000523528">
    <property type="component" value="Unassembled WGS sequence"/>
</dbReference>
<dbReference type="Gene3D" id="3.90.550.10">
    <property type="entry name" value="Spore Coat Polysaccharide Biosynthesis Protein SpsA, Chain A"/>
    <property type="match status" value="1"/>
</dbReference>
<dbReference type="AlphaFoldDB" id="A0A7X0DAG2"/>
<protein>
    <recommendedName>
        <fullName evidence="1">Glycosyltransferase 2-like domain-containing protein</fullName>
    </recommendedName>
</protein>
<dbReference type="InterPro" id="IPR029044">
    <property type="entry name" value="Nucleotide-diphossugar_trans"/>
</dbReference>
<dbReference type="PANTHER" id="PTHR43179:SF7">
    <property type="entry name" value="RHAMNOSYLTRANSFERASE WBBL"/>
    <property type="match status" value="1"/>
</dbReference>
<evidence type="ECO:0000313" key="3">
    <source>
        <dbReference type="Proteomes" id="UP000523528"/>
    </source>
</evidence>
<organism evidence="2 3">
    <name type="scientific">Anoxybacillus tengchongensis</name>
    <dbReference type="NCBI Taxonomy" id="576944"/>
    <lineage>
        <taxon>Bacteria</taxon>
        <taxon>Bacillati</taxon>
        <taxon>Bacillota</taxon>
        <taxon>Bacilli</taxon>
        <taxon>Bacillales</taxon>
        <taxon>Anoxybacillaceae</taxon>
        <taxon>Anoxybacillus</taxon>
    </lineage>
</organism>
<name>A0A7X0DAG2_9BACL</name>
<dbReference type="RefSeq" id="WP_183247504.1">
    <property type="nucleotide sequence ID" value="NZ_JACHES010000003.1"/>
</dbReference>
<evidence type="ECO:0000259" key="1">
    <source>
        <dbReference type="Pfam" id="PF00535"/>
    </source>
</evidence>
<dbReference type="SUPFAM" id="SSF53448">
    <property type="entry name" value="Nucleotide-diphospho-sugar transferases"/>
    <property type="match status" value="1"/>
</dbReference>
<dbReference type="PANTHER" id="PTHR43179">
    <property type="entry name" value="RHAMNOSYLTRANSFERASE WBBL"/>
    <property type="match status" value="1"/>
</dbReference>